<keyword evidence="2" id="KW-0808">Transferase</keyword>
<dbReference type="InParanoid" id="F8A8E9"/>
<dbReference type="GO" id="GO:0006261">
    <property type="term" value="P:DNA-templated DNA replication"/>
    <property type="evidence" value="ECO:0007669"/>
    <property type="project" value="TreeGrafter"/>
</dbReference>
<reference evidence="9" key="1">
    <citation type="submission" date="2011-04" db="EMBL/GenBank/DDBJ databases">
        <title>The complete genome of Thermodesulfatator indicus DSM 15286.</title>
        <authorList>
            <person name="Lucas S."/>
            <person name="Copeland A."/>
            <person name="Lapidus A."/>
            <person name="Bruce D."/>
            <person name="Goodwin L."/>
            <person name="Pitluck S."/>
            <person name="Peters L."/>
            <person name="Kyrpides N."/>
            <person name="Mavromatis K."/>
            <person name="Pagani I."/>
            <person name="Ivanova N."/>
            <person name="Saunders L."/>
            <person name="Detter J.C."/>
            <person name="Tapia R."/>
            <person name="Han C."/>
            <person name="Land M."/>
            <person name="Hauser L."/>
            <person name="Markowitz V."/>
            <person name="Cheng J.-F."/>
            <person name="Hugenholtz P."/>
            <person name="Woyke T."/>
            <person name="Wu D."/>
            <person name="Spring S."/>
            <person name="Schroeder M."/>
            <person name="Brambilla E."/>
            <person name="Klenk H.-P."/>
            <person name="Eisen J.A."/>
        </authorList>
    </citation>
    <scope>NUCLEOTIDE SEQUENCE [LARGE SCALE GENOMIC DNA]</scope>
    <source>
        <strain evidence="9">DSM 15286 / JCM 11887 / CIR29812</strain>
    </source>
</reference>
<keyword evidence="9" id="KW-1185">Reference proteome</keyword>
<dbReference type="STRING" id="667014.Thein_0068"/>
<comment type="catalytic activity">
    <reaction evidence="7">
        <text>DNA(n) + a 2'-deoxyribonucleoside 5'-triphosphate = DNA(n+1) + diphosphate</text>
        <dbReference type="Rhea" id="RHEA:22508"/>
        <dbReference type="Rhea" id="RHEA-COMP:17339"/>
        <dbReference type="Rhea" id="RHEA-COMP:17340"/>
        <dbReference type="ChEBI" id="CHEBI:33019"/>
        <dbReference type="ChEBI" id="CHEBI:61560"/>
        <dbReference type="ChEBI" id="CHEBI:173112"/>
        <dbReference type="EC" id="2.7.7.7"/>
    </reaction>
</comment>
<dbReference type="NCBIfam" id="TIGR01128">
    <property type="entry name" value="holA"/>
    <property type="match status" value="1"/>
</dbReference>
<dbReference type="Proteomes" id="UP000006793">
    <property type="component" value="Chromosome"/>
</dbReference>
<dbReference type="SUPFAM" id="SSF52540">
    <property type="entry name" value="P-loop containing nucleoside triphosphate hydrolases"/>
    <property type="match status" value="1"/>
</dbReference>
<keyword evidence="4" id="KW-0235">DNA replication</keyword>
<dbReference type="eggNOG" id="COG1466">
    <property type="taxonomic scope" value="Bacteria"/>
</dbReference>
<dbReference type="PaxDb" id="667014-Thein_0068"/>
<dbReference type="GO" id="GO:0003887">
    <property type="term" value="F:DNA-directed DNA polymerase activity"/>
    <property type="evidence" value="ECO:0007669"/>
    <property type="project" value="UniProtKB-KW"/>
</dbReference>
<evidence type="ECO:0000256" key="2">
    <source>
        <dbReference type="ARBA" id="ARBA00022679"/>
    </source>
</evidence>
<dbReference type="InterPro" id="IPR027417">
    <property type="entry name" value="P-loop_NTPase"/>
</dbReference>
<dbReference type="RefSeq" id="WP_013906700.1">
    <property type="nucleotide sequence ID" value="NC_015681.1"/>
</dbReference>
<dbReference type="PANTHER" id="PTHR34388">
    <property type="entry name" value="DNA POLYMERASE III SUBUNIT DELTA"/>
    <property type="match status" value="1"/>
</dbReference>
<evidence type="ECO:0000313" key="8">
    <source>
        <dbReference type="EMBL" id="AEH43953.1"/>
    </source>
</evidence>
<reference evidence="8 9" key="2">
    <citation type="journal article" date="2012" name="Stand. Genomic Sci.">
        <title>Complete genome sequence of the thermophilic sulfate-reducing ocean bacterium Thermodesulfatator indicus type strain (CIR29812(T)).</title>
        <authorList>
            <person name="Anderson I."/>
            <person name="Saunders E."/>
            <person name="Lapidus A."/>
            <person name="Nolan M."/>
            <person name="Lucas S."/>
            <person name="Tice H."/>
            <person name="Del Rio T.G."/>
            <person name="Cheng J.F."/>
            <person name="Han C."/>
            <person name="Tapia R."/>
            <person name="Goodwin L.A."/>
            <person name="Pitluck S."/>
            <person name="Liolios K."/>
            <person name="Mavromatis K."/>
            <person name="Pagani I."/>
            <person name="Ivanova N."/>
            <person name="Mikhailova N."/>
            <person name="Pati A."/>
            <person name="Chen A."/>
            <person name="Palaniappan K."/>
            <person name="Land M."/>
            <person name="Hauser L."/>
            <person name="Jeffries C.D."/>
            <person name="Chang Y.J."/>
            <person name="Brambilla E.M."/>
            <person name="Rohde M."/>
            <person name="Spring S."/>
            <person name="Goker M."/>
            <person name="Detter J.C."/>
            <person name="Woyke T."/>
            <person name="Bristow J."/>
            <person name="Eisen J.A."/>
            <person name="Markowitz V."/>
            <person name="Hugenholtz P."/>
            <person name="Kyrpides N.C."/>
            <person name="Klenk H.P."/>
        </authorList>
    </citation>
    <scope>NUCLEOTIDE SEQUENCE [LARGE SCALE GENOMIC DNA]</scope>
    <source>
        <strain evidence="9">DSM 15286 / JCM 11887 / CIR29812</strain>
    </source>
</reference>
<evidence type="ECO:0000256" key="7">
    <source>
        <dbReference type="ARBA" id="ARBA00049244"/>
    </source>
</evidence>
<dbReference type="InterPro" id="IPR005790">
    <property type="entry name" value="DNA_polIII_delta"/>
</dbReference>
<dbReference type="Gene3D" id="1.10.8.60">
    <property type="match status" value="1"/>
</dbReference>
<dbReference type="SUPFAM" id="SSF48019">
    <property type="entry name" value="post-AAA+ oligomerization domain-like"/>
    <property type="match status" value="1"/>
</dbReference>
<dbReference type="OrthoDB" id="5430039at2"/>
<dbReference type="Gene3D" id="1.20.272.10">
    <property type="match status" value="1"/>
</dbReference>
<evidence type="ECO:0000256" key="1">
    <source>
        <dbReference type="ARBA" id="ARBA00012417"/>
    </source>
</evidence>
<dbReference type="KEGG" id="tid:Thein_0068"/>
<dbReference type="EC" id="2.7.7.7" evidence="1"/>
<name>F8A8E9_THEID</name>
<comment type="similarity">
    <text evidence="6">Belongs to the DNA polymerase HolA subunit family.</text>
</comment>
<evidence type="ECO:0000256" key="3">
    <source>
        <dbReference type="ARBA" id="ARBA00022695"/>
    </source>
</evidence>
<dbReference type="HOGENOM" id="CLU_778295_0_0_0"/>
<keyword evidence="5" id="KW-0239">DNA-directed DNA polymerase</keyword>
<protein>
    <recommendedName>
        <fullName evidence="1">DNA-directed DNA polymerase</fullName>
        <ecNumber evidence="1">2.7.7.7</ecNumber>
    </recommendedName>
</protein>
<dbReference type="PANTHER" id="PTHR34388:SF1">
    <property type="entry name" value="DNA POLYMERASE III SUBUNIT DELTA"/>
    <property type="match status" value="1"/>
</dbReference>
<organism evidence="8 9">
    <name type="scientific">Thermodesulfatator indicus (strain DSM 15286 / JCM 11887 / CIR29812)</name>
    <dbReference type="NCBI Taxonomy" id="667014"/>
    <lineage>
        <taxon>Bacteria</taxon>
        <taxon>Pseudomonadati</taxon>
        <taxon>Thermodesulfobacteriota</taxon>
        <taxon>Thermodesulfobacteria</taxon>
        <taxon>Thermodesulfobacteriales</taxon>
        <taxon>Thermodesulfatatoraceae</taxon>
        <taxon>Thermodesulfatator</taxon>
    </lineage>
</organism>
<evidence type="ECO:0000256" key="4">
    <source>
        <dbReference type="ARBA" id="ARBA00022705"/>
    </source>
</evidence>
<keyword evidence="3" id="KW-0548">Nucleotidyltransferase</keyword>
<sequence>MPVFKRHHFERLFKLAQEGRIAPLYLFLGNPQTGEELARRLFEFLKKQGFQAEKLKASETNQLREKLFSPFLFGRRVFFLEVTKDTLNFFDEKTLSFLEQNKTRLSLIISINALDEKHPLYKYAQERAVIMPLSDKKSKDLLSYEIPELLASFGKKMDRAAAESLLALVGEDLGAIRQEIEKLSLFVGERPVITLADVKEVVSPRPEQAPYILTQTLFQEGPEAALKFLQNLLIQGIHPLVILATFTKFFKRLYLLREVFEANPDLASIKNFKVFQEKYKKTSKEVFPDKEPKDLKGYHPYAIFMMRKPASLLVLDDFSFIFEELAKIDLALKTGALPEENFYSFFVKLKLKIKKRLKSKTPHR</sequence>
<gene>
    <name evidence="8" type="ordered locus">Thein_0068</name>
</gene>
<dbReference type="AlphaFoldDB" id="F8A8E9"/>
<dbReference type="GO" id="GO:0003677">
    <property type="term" value="F:DNA binding"/>
    <property type="evidence" value="ECO:0007669"/>
    <property type="project" value="InterPro"/>
</dbReference>
<evidence type="ECO:0000313" key="9">
    <source>
        <dbReference type="Proteomes" id="UP000006793"/>
    </source>
</evidence>
<dbReference type="EMBL" id="CP002683">
    <property type="protein sequence ID" value="AEH43953.1"/>
    <property type="molecule type" value="Genomic_DNA"/>
</dbReference>
<evidence type="ECO:0000256" key="6">
    <source>
        <dbReference type="ARBA" id="ARBA00034754"/>
    </source>
</evidence>
<dbReference type="FunCoup" id="F8A8E9">
    <property type="interactions" value="104"/>
</dbReference>
<dbReference type="InterPro" id="IPR008921">
    <property type="entry name" value="DNA_pol3_clamp-load_cplx_C"/>
</dbReference>
<dbReference type="GO" id="GO:0009360">
    <property type="term" value="C:DNA polymerase III complex"/>
    <property type="evidence" value="ECO:0007669"/>
    <property type="project" value="TreeGrafter"/>
</dbReference>
<accession>F8A8E9</accession>
<proteinExistence type="inferred from homology"/>
<evidence type="ECO:0000256" key="5">
    <source>
        <dbReference type="ARBA" id="ARBA00022932"/>
    </source>
</evidence>